<name>A0AAD5TV98_9FUNG</name>
<dbReference type="AlphaFoldDB" id="A0AAD5TV98"/>
<comment type="caution">
    <text evidence="1">The sequence shown here is derived from an EMBL/GenBank/DDBJ whole genome shotgun (WGS) entry which is preliminary data.</text>
</comment>
<evidence type="ECO:0000313" key="2">
    <source>
        <dbReference type="Proteomes" id="UP001211065"/>
    </source>
</evidence>
<keyword evidence="2" id="KW-1185">Reference proteome</keyword>
<evidence type="ECO:0000313" key="1">
    <source>
        <dbReference type="EMBL" id="KAJ3206482.1"/>
    </source>
</evidence>
<dbReference type="EMBL" id="JADGJW010001121">
    <property type="protein sequence ID" value="KAJ3206482.1"/>
    <property type="molecule type" value="Genomic_DNA"/>
</dbReference>
<organism evidence="1 2">
    <name type="scientific">Clydaea vesicula</name>
    <dbReference type="NCBI Taxonomy" id="447962"/>
    <lineage>
        <taxon>Eukaryota</taxon>
        <taxon>Fungi</taxon>
        <taxon>Fungi incertae sedis</taxon>
        <taxon>Chytridiomycota</taxon>
        <taxon>Chytridiomycota incertae sedis</taxon>
        <taxon>Chytridiomycetes</taxon>
        <taxon>Lobulomycetales</taxon>
        <taxon>Lobulomycetaceae</taxon>
        <taxon>Clydaea</taxon>
    </lineage>
</organism>
<gene>
    <name evidence="1" type="ORF">HK099_000532</name>
</gene>
<sequence length="288" mass="32882">MQTMRTRLQVHGLAGEPAVITCSALLDGAALQYWRITSNSLSHDTNENEMKEFEPNKSCREFSRGDLMEGMVSNLKSGCKYLLSKPANMEETQRAAETTDEILFYNRRSSTRHTISERSAGRRFEPRQVDHIQHEKPDGKGYKGYKQICEKKKVRCFNARSSDRLPEIVKFDNSIESTENRKLLTMVKQPQDTLPLVEIIVNGKVLLKLGSVRNKTSWVMQSANGTSEEIRFKTDLKVFNEVETFYSANLRKDQILLGHPKSIRLTSTGSISCVTERGNNQKVYPRKN</sequence>
<protein>
    <submittedName>
        <fullName evidence="1">Uncharacterized protein</fullName>
    </submittedName>
</protein>
<dbReference type="Proteomes" id="UP001211065">
    <property type="component" value="Unassembled WGS sequence"/>
</dbReference>
<proteinExistence type="predicted"/>
<reference evidence="1" key="1">
    <citation type="submission" date="2020-05" db="EMBL/GenBank/DDBJ databases">
        <title>Phylogenomic resolution of chytrid fungi.</title>
        <authorList>
            <person name="Stajich J.E."/>
            <person name="Amses K."/>
            <person name="Simmons R."/>
            <person name="Seto K."/>
            <person name="Myers J."/>
            <person name="Bonds A."/>
            <person name="Quandt C.A."/>
            <person name="Barry K."/>
            <person name="Liu P."/>
            <person name="Grigoriev I."/>
            <person name="Longcore J.E."/>
            <person name="James T.Y."/>
        </authorList>
    </citation>
    <scope>NUCLEOTIDE SEQUENCE</scope>
    <source>
        <strain evidence="1">JEL0476</strain>
    </source>
</reference>
<accession>A0AAD5TV98</accession>